<gene>
    <name evidence="1" type="ORF">Poli38472_002519</name>
</gene>
<name>A0A8K1CJI4_PYTOL</name>
<keyword evidence="2" id="KW-1185">Reference proteome</keyword>
<protein>
    <submittedName>
        <fullName evidence="1">Uncharacterized protein</fullName>
    </submittedName>
</protein>
<evidence type="ECO:0000313" key="2">
    <source>
        <dbReference type="Proteomes" id="UP000794436"/>
    </source>
</evidence>
<dbReference type="Proteomes" id="UP000794436">
    <property type="component" value="Unassembled WGS sequence"/>
</dbReference>
<dbReference type="OrthoDB" id="58234at2759"/>
<dbReference type="EMBL" id="SPLM01000072">
    <property type="protein sequence ID" value="TMW63578.1"/>
    <property type="molecule type" value="Genomic_DNA"/>
</dbReference>
<sequence>MSNESTYPQCLSLIRFHEMLQDGTLGAKEVQSLLMDRRIHGEYVALRQCDAAFQDMVALGAQKKRGGVHQHQHAAQNENIPEGMTPEEAKYITYVHCASTALCPSSVREWYACLEDVREGKRPVEDCKAVKSMLERCLRAETDHLFRASQGHVFRSSS</sequence>
<dbReference type="AlphaFoldDB" id="A0A8K1CJI4"/>
<proteinExistence type="predicted"/>
<reference evidence="1" key="1">
    <citation type="submission" date="2019-03" db="EMBL/GenBank/DDBJ databases">
        <title>Long read genome sequence of the mycoparasitic Pythium oligandrum ATCC 38472 isolated from sugarbeet rhizosphere.</title>
        <authorList>
            <person name="Gaulin E."/>
        </authorList>
    </citation>
    <scope>NUCLEOTIDE SEQUENCE</scope>
    <source>
        <strain evidence="1">ATCC 38472_TT</strain>
    </source>
</reference>
<accession>A0A8K1CJI4</accession>
<evidence type="ECO:0000313" key="1">
    <source>
        <dbReference type="EMBL" id="TMW63578.1"/>
    </source>
</evidence>
<comment type="caution">
    <text evidence="1">The sequence shown here is derived from an EMBL/GenBank/DDBJ whole genome shotgun (WGS) entry which is preliminary data.</text>
</comment>
<organism evidence="1 2">
    <name type="scientific">Pythium oligandrum</name>
    <name type="common">Mycoparasitic fungus</name>
    <dbReference type="NCBI Taxonomy" id="41045"/>
    <lineage>
        <taxon>Eukaryota</taxon>
        <taxon>Sar</taxon>
        <taxon>Stramenopiles</taxon>
        <taxon>Oomycota</taxon>
        <taxon>Peronosporomycetes</taxon>
        <taxon>Pythiales</taxon>
        <taxon>Pythiaceae</taxon>
        <taxon>Pythium</taxon>
    </lineage>
</organism>